<evidence type="ECO:0000256" key="4">
    <source>
        <dbReference type="ARBA" id="ARBA00022989"/>
    </source>
</evidence>
<feature type="domain" description="ACT" evidence="7">
    <location>
        <begin position="327"/>
        <end position="415"/>
    </location>
</feature>
<evidence type="ECO:0000256" key="2">
    <source>
        <dbReference type="ARBA" id="ARBA00006824"/>
    </source>
</evidence>
<dbReference type="Pfam" id="PF04117">
    <property type="entry name" value="Mpv17_PMP22"/>
    <property type="match status" value="1"/>
</dbReference>
<dbReference type="OrthoDB" id="5345392at2759"/>
<dbReference type="Pfam" id="PF13740">
    <property type="entry name" value="ACT_6"/>
    <property type="match status" value="1"/>
</dbReference>
<dbReference type="PROSITE" id="PS51671">
    <property type="entry name" value="ACT"/>
    <property type="match status" value="1"/>
</dbReference>
<dbReference type="InterPro" id="IPR050990">
    <property type="entry name" value="UPF0237/GcvR_regulator"/>
</dbReference>
<gene>
    <name evidence="8" type="ORF">Ctob_012627</name>
</gene>
<evidence type="ECO:0000259" key="7">
    <source>
        <dbReference type="PROSITE" id="PS51671"/>
    </source>
</evidence>
<dbReference type="PANTHER" id="PTHR34875:SF6">
    <property type="entry name" value="UPF0237 PROTEIN MJ1558"/>
    <property type="match status" value="1"/>
</dbReference>
<evidence type="ECO:0000256" key="1">
    <source>
        <dbReference type="ARBA" id="ARBA00004141"/>
    </source>
</evidence>
<name>A0A0M0KAH4_9EUKA</name>
<protein>
    <recommendedName>
        <fullName evidence="7">ACT domain-containing protein</fullName>
    </recommendedName>
</protein>
<dbReference type="SUPFAM" id="SSF55021">
    <property type="entry name" value="ACT-like"/>
    <property type="match status" value="2"/>
</dbReference>
<comment type="caution">
    <text evidence="8">The sequence shown here is derived from an EMBL/GenBank/DDBJ whole genome shotgun (WGS) entry which is preliminary data.</text>
</comment>
<comment type="similarity">
    <text evidence="2">Belongs to the peroxisomal membrane protein PXMP2/4 family.</text>
</comment>
<reference evidence="9" key="1">
    <citation type="journal article" date="2015" name="PLoS Genet.">
        <title>Genome Sequence and Transcriptome Analyses of Chrysochromulina tobin: Metabolic Tools for Enhanced Algal Fitness in the Prominent Order Prymnesiales (Haptophyceae).</title>
        <authorList>
            <person name="Hovde B.T."/>
            <person name="Deodato C.R."/>
            <person name="Hunsperger H.M."/>
            <person name="Ryken S.A."/>
            <person name="Yost W."/>
            <person name="Jha R.K."/>
            <person name="Patterson J."/>
            <person name="Monnat R.J. Jr."/>
            <person name="Barlow S.B."/>
            <person name="Starkenburg S.R."/>
            <person name="Cattolico R.A."/>
        </authorList>
    </citation>
    <scope>NUCLEOTIDE SEQUENCE</scope>
    <source>
        <strain evidence="9">CCMP291</strain>
    </source>
</reference>
<dbReference type="Proteomes" id="UP000037460">
    <property type="component" value="Unassembled WGS sequence"/>
</dbReference>
<feature type="transmembrane region" description="Helical" evidence="6">
    <location>
        <begin position="47"/>
        <end position="68"/>
    </location>
</feature>
<dbReference type="InterPro" id="IPR002912">
    <property type="entry name" value="ACT_dom"/>
</dbReference>
<comment type="subcellular location">
    <subcellularLocation>
        <location evidence="1">Membrane</location>
        <topology evidence="1">Multi-pass membrane protein</topology>
    </subcellularLocation>
</comment>
<evidence type="ECO:0000256" key="3">
    <source>
        <dbReference type="ARBA" id="ARBA00022692"/>
    </source>
</evidence>
<evidence type="ECO:0000313" key="9">
    <source>
        <dbReference type="Proteomes" id="UP000037460"/>
    </source>
</evidence>
<keyword evidence="3 6" id="KW-0812">Transmembrane</keyword>
<evidence type="ECO:0000256" key="5">
    <source>
        <dbReference type="ARBA" id="ARBA00023136"/>
    </source>
</evidence>
<dbReference type="PANTHER" id="PTHR34875">
    <property type="entry name" value="UPF0237 PROTEIN MJ1558"/>
    <property type="match status" value="1"/>
</dbReference>
<proteinExistence type="inferred from homology"/>
<dbReference type="GO" id="GO:0016020">
    <property type="term" value="C:membrane"/>
    <property type="evidence" value="ECO:0007669"/>
    <property type="project" value="UniProtKB-SubCell"/>
</dbReference>
<dbReference type="InterPro" id="IPR007248">
    <property type="entry name" value="Mpv17_PMP22"/>
</dbReference>
<dbReference type="Gene3D" id="3.30.70.260">
    <property type="match status" value="2"/>
</dbReference>
<sequence>MAAIMALARSRPLAFGMGYSLLKTAGCDLMVQKIVEKRENIDWKRNLAFGTFGFFYLGGIQYAIYVPLFSRLFPGAASFAAKSVADKLKDPKGIRELFYQVFLDQCVHHPFLYFPVFYMIKDFVTSDTPNPVAAVEEYSSNMNEDLIALWKIWVPSTFLNFALMPMHLRIPWVATTSLIWTCILSSMRGSSDVPVTNVFAGVDASTFALVTRTVVGPPPRLDPTRGHLVVFVRGADRPGIVASLAKRCYEQEGSITTSKMMSLGNEFVIILHVSCPLEKLSSLQKALCPAKTALAGQWYTGEDGMSISMSVLDASVAPPPSPAFTGKVSLTGIDKPGLIYHLSQTLADHHLSIEHLQTEQHLSEGLGPAFFSTMCYVVGSSQPDLPALKRSLKDLEAKLGVMCSVEALEVKRRGR</sequence>
<dbReference type="EMBL" id="JWZX01000881">
    <property type="protein sequence ID" value="KOO35413.1"/>
    <property type="molecule type" value="Genomic_DNA"/>
</dbReference>
<accession>A0A0M0KAH4</accession>
<keyword evidence="9" id="KW-1185">Reference proteome</keyword>
<dbReference type="AlphaFoldDB" id="A0A0M0KAH4"/>
<evidence type="ECO:0000313" key="8">
    <source>
        <dbReference type="EMBL" id="KOO35413.1"/>
    </source>
</evidence>
<organism evidence="8 9">
    <name type="scientific">Chrysochromulina tobinii</name>
    <dbReference type="NCBI Taxonomy" id="1460289"/>
    <lineage>
        <taxon>Eukaryota</taxon>
        <taxon>Haptista</taxon>
        <taxon>Haptophyta</taxon>
        <taxon>Prymnesiophyceae</taxon>
        <taxon>Prymnesiales</taxon>
        <taxon>Chrysochromulinaceae</taxon>
        <taxon>Chrysochromulina</taxon>
    </lineage>
</organism>
<keyword evidence="5 6" id="KW-0472">Membrane</keyword>
<keyword evidence="4 6" id="KW-1133">Transmembrane helix</keyword>
<evidence type="ECO:0000256" key="6">
    <source>
        <dbReference type="SAM" id="Phobius"/>
    </source>
</evidence>
<dbReference type="InterPro" id="IPR045865">
    <property type="entry name" value="ACT-like_dom_sf"/>
</dbReference>